<sequence length="58" mass="6519">MATNKYEFSTLYFMLSAPEKPKLSATDISLAQEGLLGSANLWLWCRGTRHLDEGEKQA</sequence>
<reference evidence="1 2" key="1">
    <citation type="submission" date="2018-04" db="EMBL/GenBank/DDBJ databases">
        <title>Adhaeribacter sp. HMF7616 genome sequencing and assembly.</title>
        <authorList>
            <person name="Kang H."/>
            <person name="Kang J."/>
            <person name="Cha I."/>
            <person name="Kim H."/>
            <person name="Joh K."/>
        </authorList>
    </citation>
    <scope>NUCLEOTIDE SEQUENCE [LARGE SCALE GENOMIC DNA]</scope>
    <source>
        <strain evidence="1 2">HMF7616</strain>
    </source>
</reference>
<dbReference type="Proteomes" id="UP000253919">
    <property type="component" value="Unassembled WGS sequence"/>
</dbReference>
<proteinExistence type="predicted"/>
<dbReference type="AlphaFoldDB" id="A0A369QI94"/>
<evidence type="ECO:0000313" key="2">
    <source>
        <dbReference type="Proteomes" id="UP000253919"/>
    </source>
</evidence>
<evidence type="ECO:0000313" key="1">
    <source>
        <dbReference type="EMBL" id="RDC62018.1"/>
    </source>
</evidence>
<name>A0A369QI94_9BACT</name>
<dbReference type="RefSeq" id="WP_158546082.1">
    <property type="nucleotide sequence ID" value="NZ_QASA01000001.1"/>
</dbReference>
<organism evidence="1 2">
    <name type="scientific">Adhaeribacter pallidiroseus</name>
    <dbReference type="NCBI Taxonomy" id="2072847"/>
    <lineage>
        <taxon>Bacteria</taxon>
        <taxon>Pseudomonadati</taxon>
        <taxon>Bacteroidota</taxon>
        <taxon>Cytophagia</taxon>
        <taxon>Cytophagales</taxon>
        <taxon>Hymenobacteraceae</taxon>
        <taxon>Adhaeribacter</taxon>
    </lineage>
</organism>
<accession>A0A369QI94</accession>
<dbReference type="EMBL" id="QASA01000001">
    <property type="protein sequence ID" value="RDC62018.1"/>
    <property type="molecule type" value="Genomic_DNA"/>
</dbReference>
<comment type="caution">
    <text evidence="1">The sequence shown here is derived from an EMBL/GenBank/DDBJ whole genome shotgun (WGS) entry which is preliminary data.</text>
</comment>
<keyword evidence="2" id="KW-1185">Reference proteome</keyword>
<protein>
    <submittedName>
        <fullName evidence="1">Uncharacterized protein</fullName>
    </submittedName>
</protein>
<gene>
    <name evidence="1" type="ORF">AHMF7616_00608</name>
</gene>